<feature type="domain" description="Peptidase A1" evidence="5">
    <location>
        <begin position="578"/>
        <end position="919"/>
    </location>
</feature>
<dbReference type="InterPro" id="IPR033121">
    <property type="entry name" value="PEPTIDASE_A1"/>
</dbReference>
<keyword evidence="2" id="KW-0064">Aspartyl protease</keyword>
<evidence type="ECO:0000256" key="2">
    <source>
        <dbReference type="RuleBase" id="RU000454"/>
    </source>
</evidence>
<gene>
    <name evidence="6" type="primary">A09p056660.1_BraROA</name>
    <name evidence="6" type="ORF">IGI04_037302</name>
</gene>
<feature type="region of interest" description="Disordered" evidence="3">
    <location>
        <begin position="453"/>
        <end position="478"/>
    </location>
</feature>
<dbReference type="InterPro" id="IPR001461">
    <property type="entry name" value="Aspartic_peptidase_A1"/>
</dbReference>
<comment type="similarity">
    <text evidence="1 2">Belongs to the peptidase A1 family.</text>
</comment>
<sequence length="1013" mass="110257">MEEDKDRRMVPSIEKLRWMLQFGFCVMSLGCASVSGSFSFQIHHRFSDQVKTVLGSHGLPEMGTLEYYETLIHRDRGRRLTSNNNQTTVSFAQGNSTQEISFLHYANVTVGTPAQWFLVALDTGSDLFWLPCNCKSSCIRSMETDQGERIKLNIYDPTISTSSSKVPCNSTLCALRNRCVSPLSDCPYRIRYLSPGSRSTGVLVDDVIHMRTEEGEPRDARITFGCSESQVGLFEKTAVNGIMGLAIANIAVPNMLAKAGVASNSFSMCFGLKGKGTISFGDKGSSDQLETPLSGTLSPPFYDVTITEFKVGSVTVETEFTAIFDSGTAVTWLIEPYYTAVTTNYHLQVADRRLPARVKSPFEFCYIITSATDEEKIPSISFEMQGGATYNVFSPVLVFDTSNGGQVYCLAVLKEVTAGFNIIGQNFMTNYRIVHDRERMILGWKESDCNDKNGFTGPTASANPPSLPPTPSPRARSPSTRRHVFVLLSALVLSWGLKRCEATGKFSFEVHHMFSDNVKHNLGFDNLVPEEGSLEYFKVLAQRDLFRGRGLASNNEDSPLTSAEGNLTVFVSFLGSLHYANVSVGTPATWFLVALDTGSDLFWLPCNCGVTCISDLKDAGFPQSVPLNLYSPNTSSTSSSIRCSDDRCFESSRCSSPSSSVCPYQVSESTTTTSTGTLLQDVFHLVTEDVDLKPVEANVTLGCGQRQTGLFQNFQAVNGVLGLGVKDYSVPSLLAKAKLAANSFSICFGRVIGVVGRISFGDKGYTDQSETPFISVEPSTAYGVNVTGLSVGEKAVGFSMFAQFDTGSSYTHLREPAYSAFTKAFNSRALDIRRPSDPQFPFEFCYNLSPNATNITFPPIDMTFEGGSVMSIKNPFGGGRMYCLSIVKIEDLSPNIIGQNLMAGYRIVFDRERMVLGWKRSNCFEDESLTSAPPAEFGDTPPPPSESEGPSPPESEGPSPPTESNPLLRSPPPPPLFFTTTPPSDSTESPGSSGVANVSPLGSLLLLSLLAFL</sequence>
<dbReference type="InterPro" id="IPR001969">
    <property type="entry name" value="Aspartic_peptidase_AS"/>
</dbReference>
<keyword evidence="4" id="KW-0812">Transmembrane</keyword>
<evidence type="ECO:0000313" key="6">
    <source>
        <dbReference type="EMBL" id="KAG5385832.1"/>
    </source>
</evidence>
<feature type="domain" description="Peptidase A1" evidence="5">
    <location>
        <begin position="104"/>
        <end position="445"/>
    </location>
</feature>
<keyword evidence="4" id="KW-0472">Membrane</keyword>
<evidence type="ECO:0000313" key="7">
    <source>
        <dbReference type="Proteomes" id="UP000823674"/>
    </source>
</evidence>
<comment type="caution">
    <text evidence="6">The sequence shown here is derived from an EMBL/GenBank/DDBJ whole genome shotgun (WGS) entry which is preliminary data.</text>
</comment>
<evidence type="ECO:0000256" key="3">
    <source>
        <dbReference type="SAM" id="MobiDB-lite"/>
    </source>
</evidence>
<evidence type="ECO:0000259" key="5">
    <source>
        <dbReference type="PROSITE" id="PS51767"/>
    </source>
</evidence>
<proteinExistence type="inferred from homology"/>
<feature type="transmembrane region" description="Helical" evidence="4">
    <location>
        <begin position="20"/>
        <end position="40"/>
    </location>
</feature>
<dbReference type="PROSITE" id="PS51257">
    <property type="entry name" value="PROKAR_LIPOPROTEIN"/>
    <property type="match status" value="1"/>
</dbReference>
<dbReference type="Pfam" id="PF14541">
    <property type="entry name" value="TAXi_C"/>
    <property type="match status" value="2"/>
</dbReference>
<dbReference type="InterPro" id="IPR032799">
    <property type="entry name" value="TAXi_C"/>
</dbReference>
<dbReference type="Gene3D" id="2.40.70.10">
    <property type="entry name" value="Acid Proteases"/>
    <property type="match status" value="4"/>
</dbReference>
<dbReference type="PRINTS" id="PR00792">
    <property type="entry name" value="PEPSIN"/>
</dbReference>
<evidence type="ECO:0000256" key="1">
    <source>
        <dbReference type="ARBA" id="ARBA00007447"/>
    </source>
</evidence>
<dbReference type="PROSITE" id="PS51767">
    <property type="entry name" value="PEPTIDASE_A1"/>
    <property type="match status" value="2"/>
</dbReference>
<name>A0ABQ7LGY4_BRACM</name>
<dbReference type="PROSITE" id="PS00141">
    <property type="entry name" value="ASP_PROTEASE"/>
    <property type="match status" value="2"/>
</dbReference>
<dbReference type="InterPro" id="IPR032861">
    <property type="entry name" value="TAXi_N"/>
</dbReference>
<evidence type="ECO:0000256" key="4">
    <source>
        <dbReference type="SAM" id="Phobius"/>
    </source>
</evidence>
<reference evidence="6 7" key="1">
    <citation type="submission" date="2021-03" db="EMBL/GenBank/DDBJ databases">
        <authorList>
            <person name="King G.J."/>
            <person name="Bancroft I."/>
            <person name="Baten A."/>
            <person name="Bloomfield J."/>
            <person name="Borpatragohain P."/>
            <person name="He Z."/>
            <person name="Irish N."/>
            <person name="Irwin J."/>
            <person name="Liu K."/>
            <person name="Mauleon R.P."/>
            <person name="Moore J."/>
            <person name="Morris R."/>
            <person name="Ostergaard L."/>
            <person name="Wang B."/>
            <person name="Wells R."/>
        </authorList>
    </citation>
    <scope>NUCLEOTIDE SEQUENCE [LARGE SCALE GENOMIC DNA]</scope>
    <source>
        <strain evidence="6">R-o-18</strain>
        <tissue evidence="6">Leaf</tissue>
    </source>
</reference>
<organism evidence="6 7">
    <name type="scientific">Brassica rapa subsp. trilocularis</name>
    <dbReference type="NCBI Taxonomy" id="1813537"/>
    <lineage>
        <taxon>Eukaryota</taxon>
        <taxon>Viridiplantae</taxon>
        <taxon>Streptophyta</taxon>
        <taxon>Embryophyta</taxon>
        <taxon>Tracheophyta</taxon>
        <taxon>Spermatophyta</taxon>
        <taxon>Magnoliopsida</taxon>
        <taxon>eudicotyledons</taxon>
        <taxon>Gunneridae</taxon>
        <taxon>Pentapetalae</taxon>
        <taxon>rosids</taxon>
        <taxon>malvids</taxon>
        <taxon>Brassicales</taxon>
        <taxon>Brassicaceae</taxon>
        <taxon>Brassiceae</taxon>
        <taxon>Brassica</taxon>
    </lineage>
</organism>
<keyword evidence="2" id="KW-0378">Hydrolase</keyword>
<keyword evidence="2" id="KW-0645">Protease</keyword>
<dbReference type="PANTHER" id="PTHR13683">
    <property type="entry name" value="ASPARTYL PROTEASES"/>
    <property type="match status" value="1"/>
</dbReference>
<dbReference type="InterPro" id="IPR021109">
    <property type="entry name" value="Peptidase_aspartic_dom_sf"/>
</dbReference>
<feature type="compositionally biased region" description="Pro residues" evidence="3">
    <location>
        <begin position="940"/>
        <end position="976"/>
    </location>
</feature>
<feature type="region of interest" description="Disordered" evidence="3">
    <location>
        <begin position="928"/>
        <end position="999"/>
    </location>
</feature>
<protein>
    <recommendedName>
        <fullName evidence="5">Peptidase A1 domain-containing protein</fullName>
    </recommendedName>
</protein>
<keyword evidence="4" id="KW-1133">Transmembrane helix</keyword>
<dbReference type="EMBL" id="JADBGQ010000008">
    <property type="protein sequence ID" value="KAG5385832.1"/>
    <property type="molecule type" value="Genomic_DNA"/>
</dbReference>
<dbReference type="Proteomes" id="UP000823674">
    <property type="component" value="Chromosome A09"/>
</dbReference>
<keyword evidence="7" id="KW-1185">Reference proteome</keyword>
<feature type="compositionally biased region" description="Low complexity" evidence="3">
    <location>
        <begin position="977"/>
        <end position="999"/>
    </location>
</feature>
<dbReference type="SUPFAM" id="SSF50630">
    <property type="entry name" value="Acid proteases"/>
    <property type="match status" value="2"/>
</dbReference>
<accession>A0ABQ7LGY4</accession>
<dbReference type="PANTHER" id="PTHR13683:SF879">
    <property type="entry name" value="EUKARYOTIC ASPARTYL PROTEASE FAMILY PROTEIN"/>
    <property type="match status" value="1"/>
</dbReference>
<dbReference type="Pfam" id="PF14543">
    <property type="entry name" value="TAXi_N"/>
    <property type="match status" value="2"/>
</dbReference>